<dbReference type="Proteomes" id="UP000248887">
    <property type="component" value="Unassembled WGS sequence"/>
</dbReference>
<accession>A0A2W5R9N2</accession>
<dbReference type="InterPro" id="IPR038727">
    <property type="entry name" value="NadR/Ttd14_AAA_dom"/>
</dbReference>
<evidence type="ECO:0000313" key="3">
    <source>
        <dbReference type="Proteomes" id="UP000248887"/>
    </source>
</evidence>
<dbReference type="Gene3D" id="3.40.50.300">
    <property type="entry name" value="P-loop containing nucleotide triphosphate hydrolases"/>
    <property type="match status" value="1"/>
</dbReference>
<dbReference type="SUPFAM" id="SSF52540">
    <property type="entry name" value="P-loop containing nucleoside triphosphate hydrolases"/>
    <property type="match status" value="1"/>
</dbReference>
<evidence type="ECO:0000259" key="1">
    <source>
        <dbReference type="Pfam" id="PF13521"/>
    </source>
</evidence>
<comment type="caution">
    <text evidence="2">The sequence shown here is derived from an EMBL/GenBank/DDBJ whole genome shotgun (WGS) entry which is preliminary data.</text>
</comment>
<sequence>MSKDDTRRFHIVTGGPGAGKSSLIAALASEGLATMPEAGRAIIRHQSAIDGPSLPWRAPAAFAEQMLGWEMRSHEQAREVAGPVLFDRGVPDIIGYLELTGLAVPTHVEEAARRFRYNETVFIAPPWEAIYRRDSERRQDFAEAEATFRALAAAYTRLGYRLLQLPCLSVDERVRFVRARLG</sequence>
<protein>
    <submittedName>
        <fullName evidence="2">ATPase</fullName>
    </submittedName>
</protein>
<reference evidence="2 3" key="1">
    <citation type="submission" date="2017-08" db="EMBL/GenBank/DDBJ databases">
        <title>Infants hospitalized years apart are colonized by the same room-sourced microbial strains.</title>
        <authorList>
            <person name="Brooks B."/>
            <person name="Olm M.R."/>
            <person name="Firek B.A."/>
            <person name="Baker R."/>
            <person name="Thomas B.C."/>
            <person name="Morowitz M.J."/>
            <person name="Banfield J.F."/>
        </authorList>
    </citation>
    <scope>NUCLEOTIDE SEQUENCE [LARGE SCALE GENOMIC DNA]</scope>
    <source>
        <strain evidence="2">S2_005_001_R2_27</strain>
    </source>
</reference>
<dbReference type="AlphaFoldDB" id="A0A2W5R9N2"/>
<dbReference type="Pfam" id="PF13521">
    <property type="entry name" value="AAA_28"/>
    <property type="match status" value="1"/>
</dbReference>
<gene>
    <name evidence="2" type="ORF">DI549_01175</name>
</gene>
<organism evidence="2 3">
    <name type="scientific">Ancylobacter novellus</name>
    <name type="common">Thiobacillus novellus</name>
    <dbReference type="NCBI Taxonomy" id="921"/>
    <lineage>
        <taxon>Bacteria</taxon>
        <taxon>Pseudomonadati</taxon>
        <taxon>Pseudomonadota</taxon>
        <taxon>Alphaproteobacteria</taxon>
        <taxon>Hyphomicrobiales</taxon>
        <taxon>Xanthobacteraceae</taxon>
        <taxon>Ancylobacter</taxon>
    </lineage>
</organism>
<dbReference type="InterPro" id="IPR027417">
    <property type="entry name" value="P-loop_NTPase"/>
</dbReference>
<dbReference type="EMBL" id="QFQD01000002">
    <property type="protein sequence ID" value="PZQ85712.1"/>
    <property type="molecule type" value="Genomic_DNA"/>
</dbReference>
<name>A0A2W5R9N2_ANCNO</name>
<proteinExistence type="predicted"/>
<feature type="domain" description="NadR/Ttd14 AAA" evidence="1">
    <location>
        <begin position="11"/>
        <end position="173"/>
    </location>
</feature>
<evidence type="ECO:0000313" key="2">
    <source>
        <dbReference type="EMBL" id="PZQ85712.1"/>
    </source>
</evidence>